<gene>
    <name evidence="12 14" type="primary">rbsK</name>
    <name evidence="14" type="ORF">JZ786_00795</name>
</gene>
<dbReference type="KEGG" id="afx:JZ786_00795"/>
<dbReference type="CDD" id="cd01174">
    <property type="entry name" value="ribokinase"/>
    <property type="match status" value="1"/>
</dbReference>
<dbReference type="InterPro" id="IPR002173">
    <property type="entry name" value="Carboh/pur_kinase_PfkB_CS"/>
</dbReference>
<dbReference type="GO" id="GO:0046872">
    <property type="term" value="F:metal ion binding"/>
    <property type="evidence" value="ECO:0007669"/>
    <property type="project" value="UniProtKB-KW"/>
</dbReference>
<keyword evidence="12" id="KW-0963">Cytoplasm</keyword>
<dbReference type="InterPro" id="IPR011611">
    <property type="entry name" value="PfkB_dom"/>
</dbReference>
<dbReference type="HAMAP" id="MF_01987">
    <property type="entry name" value="Ribokinase"/>
    <property type="match status" value="1"/>
</dbReference>
<evidence type="ECO:0000256" key="1">
    <source>
        <dbReference type="ARBA" id="ARBA00005380"/>
    </source>
</evidence>
<evidence type="ECO:0000256" key="2">
    <source>
        <dbReference type="ARBA" id="ARBA00012035"/>
    </source>
</evidence>
<comment type="caution">
    <text evidence="12">Lacks conserved residue(s) required for the propagation of feature annotation.</text>
</comment>
<sequence>MAQVVVVGSINMDIVTRTERFPKPGETLQAQETSFHPGGKGANQAVAAARLGATVAMVGAVGEDPFGHALQTELTSFGIDTSTVRILPGASTGIASITVDDKGRNTILVSPGANAGFRLADVVHHQAVWDGCKMVLVQNEILPETTTSIIHYFDAHGIRVLYNPAPVTPLTDNVLAHVDTVVVNEIEGSQLTSLIVTDIESAVTAARRLRNFGAKNVVLTMGAKGAVFVSKTQALYVPSVEVDVVDTTAAGDTFIGAFAAAVSTRVEIRPPAQSAEVDVADALRFATAAAALSVTQPGAQPSIPSLNDVNLFLASHDIPVRRIC</sequence>
<feature type="binding site" evidence="12">
    <location>
        <position position="302"/>
    </location>
    <ligand>
        <name>K(+)</name>
        <dbReference type="ChEBI" id="CHEBI:29103"/>
    </ligand>
</feature>
<dbReference type="Pfam" id="PF00294">
    <property type="entry name" value="PfkB"/>
    <property type="match status" value="1"/>
</dbReference>
<feature type="binding site" evidence="12">
    <location>
        <position position="246"/>
    </location>
    <ligand>
        <name>K(+)</name>
        <dbReference type="ChEBI" id="CHEBI:29103"/>
    </ligand>
</feature>
<dbReference type="InterPro" id="IPR029056">
    <property type="entry name" value="Ribokinase-like"/>
</dbReference>
<keyword evidence="4 12" id="KW-0808">Transferase</keyword>
<feature type="binding site" evidence="12">
    <location>
        <position position="296"/>
    </location>
    <ligand>
        <name>K(+)</name>
        <dbReference type="ChEBI" id="CHEBI:29103"/>
    </ligand>
</feature>
<keyword evidence="15" id="KW-1185">Reference proteome</keyword>
<feature type="domain" description="Carbohydrate kinase PfkB" evidence="13">
    <location>
        <begin position="1"/>
        <end position="305"/>
    </location>
</feature>
<evidence type="ECO:0000313" key="15">
    <source>
        <dbReference type="Proteomes" id="UP000663505"/>
    </source>
</evidence>
<comment type="similarity">
    <text evidence="1">Belongs to the carbohydrate kinase pfkB family.</text>
</comment>
<dbReference type="PROSITE" id="PS00584">
    <property type="entry name" value="PFKB_KINASES_2"/>
    <property type="match status" value="1"/>
</dbReference>
<dbReference type="RefSeq" id="WP_206656978.1">
    <property type="nucleotide sequence ID" value="NZ_CP071182.1"/>
</dbReference>
<feature type="binding site" evidence="12">
    <location>
        <position position="184"/>
    </location>
    <ligand>
        <name>ATP</name>
        <dbReference type="ChEBI" id="CHEBI:30616"/>
    </ligand>
</feature>
<evidence type="ECO:0000313" key="14">
    <source>
        <dbReference type="EMBL" id="QSO47634.1"/>
    </source>
</evidence>
<keyword evidence="7 12" id="KW-0418">Kinase</keyword>
<dbReference type="AlphaFoldDB" id="A0A9X7VYZ9"/>
<comment type="catalytic activity">
    <reaction evidence="12">
        <text>D-ribose + ATP = D-ribose 5-phosphate + ADP + H(+)</text>
        <dbReference type="Rhea" id="RHEA:13697"/>
        <dbReference type="ChEBI" id="CHEBI:15378"/>
        <dbReference type="ChEBI" id="CHEBI:30616"/>
        <dbReference type="ChEBI" id="CHEBI:47013"/>
        <dbReference type="ChEBI" id="CHEBI:78346"/>
        <dbReference type="ChEBI" id="CHEBI:456216"/>
        <dbReference type="EC" id="2.7.1.15"/>
    </reaction>
</comment>
<name>A0A9X7VYZ9_9BACL</name>
<organism evidence="14 15">
    <name type="scientific">Alicyclobacillus mengziensis</name>
    <dbReference type="NCBI Taxonomy" id="2931921"/>
    <lineage>
        <taxon>Bacteria</taxon>
        <taxon>Bacillati</taxon>
        <taxon>Bacillota</taxon>
        <taxon>Bacilli</taxon>
        <taxon>Bacillales</taxon>
        <taxon>Alicyclobacillaceae</taxon>
        <taxon>Alicyclobacillus</taxon>
    </lineage>
</organism>
<feature type="binding site" evidence="12">
    <location>
        <begin position="251"/>
        <end position="252"/>
    </location>
    <ligand>
        <name>ATP</name>
        <dbReference type="ChEBI" id="CHEBI:30616"/>
    </ligand>
</feature>
<comment type="subunit">
    <text evidence="12">Homodimer.</text>
</comment>
<evidence type="ECO:0000256" key="6">
    <source>
        <dbReference type="ARBA" id="ARBA00022741"/>
    </source>
</evidence>
<reference evidence="14 15" key="1">
    <citation type="submission" date="2021-02" db="EMBL/GenBank/DDBJ databases">
        <title>Alicyclobacillus curvatus sp. nov. and Alicyclobacillus mengziensis sp. nov., two acidophilic bacteria isolated from acid mine drainage.</title>
        <authorList>
            <person name="Huang Y."/>
        </authorList>
    </citation>
    <scope>NUCLEOTIDE SEQUENCE [LARGE SCALE GENOMIC DNA]</scope>
    <source>
        <strain evidence="14 15">S30H14</strain>
    </source>
</reference>
<proteinExistence type="inferred from homology"/>
<dbReference type="Proteomes" id="UP000663505">
    <property type="component" value="Chromosome"/>
</dbReference>
<evidence type="ECO:0000259" key="13">
    <source>
        <dbReference type="Pfam" id="PF00294"/>
    </source>
</evidence>
<feature type="binding site" evidence="12">
    <location>
        <begin position="220"/>
        <end position="225"/>
    </location>
    <ligand>
        <name>ATP</name>
        <dbReference type="ChEBI" id="CHEBI:30616"/>
    </ligand>
</feature>
<dbReference type="GO" id="GO:0005524">
    <property type="term" value="F:ATP binding"/>
    <property type="evidence" value="ECO:0007669"/>
    <property type="project" value="UniProtKB-UniRule"/>
</dbReference>
<keyword evidence="5 12" id="KW-0479">Metal-binding</keyword>
<keyword evidence="9 12" id="KW-0460">Magnesium</keyword>
<dbReference type="PANTHER" id="PTHR10584">
    <property type="entry name" value="SUGAR KINASE"/>
    <property type="match status" value="1"/>
</dbReference>
<feature type="binding site" evidence="12">
    <location>
        <begin position="39"/>
        <end position="43"/>
    </location>
    <ligand>
        <name>substrate</name>
    </ligand>
</feature>
<feature type="binding site" evidence="12">
    <location>
        <position position="248"/>
    </location>
    <ligand>
        <name>K(+)</name>
        <dbReference type="ChEBI" id="CHEBI:29103"/>
    </ligand>
</feature>
<evidence type="ECO:0000256" key="11">
    <source>
        <dbReference type="ARBA" id="ARBA00023277"/>
    </source>
</evidence>
<dbReference type="InterPro" id="IPR011877">
    <property type="entry name" value="Ribokinase"/>
</dbReference>
<evidence type="ECO:0000256" key="12">
    <source>
        <dbReference type="HAMAP-Rule" id="MF_01987"/>
    </source>
</evidence>
<dbReference type="GO" id="GO:0019303">
    <property type="term" value="P:D-ribose catabolic process"/>
    <property type="evidence" value="ECO:0007669"/>
    <property type="project" value="UniProtKB-UniRule"/>
</dbReference>
<evidence type="ECO:0000256" key="3">
    <source>
        <dbReference type="ARBA" id="ARBA00016943"/>
    </source>
</evidence>
<evidence type="ECO:0000256" key="8">
    <source>
        <dbReference type="ARBA" id="ARBA00022840"/>
    </source>
</evidence>
<comment type="pathway">
    <text evidence="12">Carbohydrate metabolism; D-ribose degradation; D-ribose 5-phosphate from beta-D-ribopyranose: step 2/2.</text>
</comment>
<feature type="binding site" evidence="12">
    <location>
        <position position="293"/>
    </location>
    <ligand>
        <name>K(+)</name>
        <dbReference type="ChEBI" id="CHEBI:29103"/>
    </ligand>
</feature>
<comment type="subcellular location">
    <subcellularLocation>
        <location evidence="12">Cytoplasm</location>
    </subcellularLocation>
</comment>
<dbReference type="InterPro" id="IPR002139">
    <property type="entry name" value="Ribo/fructo_kinase"/>
</dbReference>
<feature type="binding site" evidence="12">
    <location>
        <position position="252"/>
    </location>
    <ligand>
        <name>substrate</name>
    </ligand>
</feature>
<evidence type="ECO:0000256" key="10">
    <source>
        <dbReference type="ARBA" id="ARBA00022958"/>
    </source>
</evidence>
<evidence type="ECO:0000256" key="4">
    <source>
        <dbReference type="ARBA" id="ARBA00022679"/>
    </source>
</evidence>
<protein>
    <recommendedName>
        <fullName evidence="3 12">Ribokinase</fullName>
        <shortName evidence="12">RK</shortName>
        <ecNumber evidence="2 12">2.7.1.15</ecNumber>
    </recommendedName>
</protein>
<evidence type="ECO:0000256" key="7">
    <source>
        <dbReference type="ARBA" id="ARBA00022777"/>
    </source>
</evidence>
<keyword evidence="8 12" id="KW-0067">ATP-binding</keyword>
<feature type="binding site" evidence="12">
    <location>
        <position position="298"/>
    </location>
    <ligand>
        <name>K(+)</name>
        <dbReference type="ChEBI" id="CHEBI:29103"/>
    </ligand>
</feature>
<dbReference type="EC" id="2.7.1.15" evidence="2 12"/>
<accession>A0A9X7VYZ9</accession>
<keyword evidence="6 12" id="KW-0547">Nucleotide-binding</keyword>
<dbReference type="GO" id="GO:0005829">
    <property type="term" value="C:cytosol"/>
    <property type="evidence" value="ECO:0007669"/>
    <property type="project" value="TreeGrafter"/>
</dbReference>
<evidence type="ECO:0000256" key="5">
    <source>
        <dbReference type="ARBA" id="ARBA00022723"/>
    </source>
</evidence>
<dbReference type="PANTHER" id="PTHR10584:SF166">
    <property type="entry name" value="RIBOKINASE"/>
    <property type="match status" value="1"/>
</dbReference>
<comment type="function">
    <text evidence="12">Catalyzes the phosphorylation of ribose at O-5 in a reaction requiring ATP and magnesium. The resulting D-ribose-5-phosphate can then be used either for sythesis of nucleotides, histidine, and tryptophan, or as a component of the pentose phosphate pathway.</text>
</comment>
<dbReference type="PRINTS" id="PR00990">
    <property type="entry name" value="RIBOKINASE"/>
</dbReference>
<feature type="binding site" evidence="12">
    <location>
        <begin position="11"/>
        <end position="13"/>
    </location>
    <ligand>
        <name>substrate</name>
    </ligand>
</feature>
<feature type="binding site" evidence="12">
    <location>
        <position position="140"/>
    </location>
    <ligand>
        <name>substrate</name>
    </ligand>
</feature>
<dbReference type="EMBL" id="CP071182">
    <property type="protein sequence ID" value="QSO47634.1"/>
    <property type="molecule type" value="Genomic_DNA"/>
</dbReference>
<dbReference type="SUPFAM" id="SSF53613">
    <property type="entry name" value="Ribokinase-like"/>
    <property type="match status" value="1"/>
</dbReference>
<feature type="active site" description="Proton acceptor" evidence="12">
    <location>
        <position position="252"/>
    </location>
</feature>
<dbReference type="NCBIfam" id="TIGR02152">
    <property type="entry name" value="D_ribokin_bact"/>
    <property type="match status" value="1"/>
</dbReference>
<keyword evidence="10 12" id="KW-0630">Potassium</keyword>
<evidence type="ECO:0000256" key="9">
    <source>
        <dbReference type="ARBA" id="ARBA00022842"/>
    </source>
</evidence>
<dbReference type="Gene3D" id="3.40.1190.20">
    <property type="match status" value="1"/>
</dbReference>
<comment type="cofactor">
    <cofactor evidence="12">
        <name>Mg(2+)</name>
        <dbReference type="ChEBI" id="CHEBI:18420"/>
    </cofactor>
    <text evidence="12">Requires a divalent cation, most likely magnesium in vivo, as an electrophilic catalyst to aid phosphoryl group transfer. It is the chelate of the metal and the nucleotide that is the actual substrate.</text>
</comment>
<comment type="similarity">
    <text evidence="12">Belongs to the carbohydrate kinase PfkB family. Ribokinase subfamily.</text>
</comment>
<dbReference type="GO" id="GO:0004747">
    <property type="term" value="F:ribokinase activity"/>
    <property type="evidence" value="ECO:0007669"/>
    <property type="project" value="UniProtKB-UniRule"/>
</dbReference>
<comment type="activity regulation">
    <text evidence="12">Activated by a monovalent cation that binds near, but not in, the active site. The most likely occupant of the site in vivo is potassium. Ion binding induces a conformational change that may alter substrate affinity.</text>
</comment>
<keyword evidence="11 12" id="KW-0119">Carbohydrate metabolism</keyword>